<reference evidence="3" key="1">
    <citation type="submission" date="2023-07" db="EMBL/GenBank/DDBJ databases">
        <title>draft genome sequence of fig (Ficus carica).</title>
        <authorList>
            <person name="Takahashi T."/>
            <person name="Nishimura K."/>
        </authorList>
    </citation>
    <scope>NUCLEOTIDE SEQUENCE</scope>
</reference>
<dbReference type="EMBL" id="BTGU01004837">
    <property type="protein sequence ID" value="GMN32902.1"/>
    <property type="molecule type" value="Genomic_DNA"/>
</dbReference>
<dbReference type="PANTHER" id="PTHR34947:SF2">
    <property type="entry name" value="TRANSMEMBRANE PROTEIN"/>
    <property type="match status" value="1"/>
</dbReference>
<sequence length="180" mass="21081">MFLICNGLLVFLANYSGLVRSLSLSSQQDESHSKNFIAISQSESPMPPKKLELIAVPESIGLVENVAKEEGNEVYYLTNQRETEKEVVEDKEQEEKDQEQEEEDDEETALEHVAEHKDENKYWLKDDFLSEQEEEEDEDENEEVGNEEMNTEELNKKFDEFIRRMKEELRIEAQSQLIMV</sequence>
<gene>
    <name evidence="3" type="ORF">TIFTF001_046645</name>
</gene>
<protein>
    <submittedName>
        <fullName evidence="3">Uncharacterized protein</fullName>
    </submittedName>
</protein>
<feature type="region of interest" description="Disordered" evidence="1">
    <location>
        <begin position="78"/>
        <end position="154"/>
    </location>
</feature>
<feature type="compositionally biased region" description="Acidic residues" evidence="1">
    <location>
        <begin position="129"/>
        <end position="151"/>
    </location>
</feature>
<name>A0AA87ZDM7_FICCA</name>
<dbReference type="Proteomes" id="UP001187192">
    <property type="component" value="Unassembled WGS sequence"/>
</dbReference>
<dbReference type="PANTHER" id="PTHR34947">
    <property type="entry name" value="TRANSMEMBRANE PROTEIN"/>
    <property type="match status" value="1"/>
</dbReference>
<organism evidence="3 4">
    <name type="scientific">Ficus carica</name>
    <name type="common">Common fig</name>
    <dbReference type="NCBI Taxonomy" id="3494"/>
    <lineage>
        <taxon>Eukaryota</taxon>
        <taxon>Viridiplantae</taxon>
        <taxon>Streptophyta</taxon>
        <taxon>Embryophyta</taxon>
        <taxon>Tracheophyta</taxon>
        <taxon>Spermatophyta</taxon>
        <taxon>Magnoliopsida</taxon>
        <taxon>eudicotyledons</taxon>
        <taxon>Gunneridae</taxon>
        <taxon>Pentapetalae</taxon>
        <taxon>rosids</taxon>
        <taxon>fabids</taxon>
        <taxon>Rosales</taxon>
        <taxon>Moraceae</taxon>
        <taxon>Ficeae</taxon>
        <taxon>Ficus</taxon>
    </lineage>
</organism>
<feature type="signal peptide" evidence="2">
    <location>
        <begin position="1"/>
        <end position="21"/>
    </location>
</feature>
<evidence type="ECO:0000256" key="2">
    <source>
        <dbReference type="SAM" id="SignalP"/>
    </source>
</evidence>
<proteinExistence type="predicted"/>
<comment type="caution">
    <text evidence="3">The sequence shown here is derived from an EMBL/GenBank/DDBJ whole genome shotgun (WGS) entry which is preliminary data.</text>
</comment>
<feature type="compositionally biased region" description="Basic and acidic residues" evidence="1">
    <location>
        <begin position="109"/>
        <end position="128"/>
    </location>
</feature>
<evidence type="ECO:0000313" key="3">
    <source>
        <dbReference type="EMBL" id="GMN32902.1"/>
    </source>
</evidence>
<accession>A0AA87ZDM7</accession>
<keyword evidence="2" id="KW-0732">Signal</keyword>
<keyword evidence="4" id="KW-1185">Reference proteome</keyword>
<evidence type="ECO:0000313" key="4">
    <source>
        <dbReference type="Proteomes" id="UP001187192"/>
    </source>
</evidence>
<feature type="compositionally biased region" description="Acidic residues" evidence="1">
    <location>
        <begin position="95"/>
        <end position="108"/>
    </location>
</feature>
<feature type="chain" id="PRO_5041679864" evidence="2">
    <location>
        <begin position="22"/>
        <end position="180"/>
    </location>
</feature>
<feature type="compositionally biased region" description="Basic and acidic residues" evidence="1">
    <location>
        <begin position="81"/>
        <end position="94"/>
    </location>
</feature>
<evidence type="ECO:0000256" key="1">
    <source>
        <dbReference type="SAM" id="MobiDB-lite"/>
    </source>
</evidence>
<dbReference type="AlphaFoldDB" id="A0AA87ZDM7"/>